<gene>
    <name evidence="2" type="ORF">NS331_19780</name>
</gene>
<evidence type="ECO:0000313" key="2">
    <source>
        <dbReference type="EMBL" id="KTT15796.1"/>
    </source>
</evidence>
<dbReference type="EMBL" id="LDSL01000134">
    <property type="protein sequence ID" value="KTT15796.1"/>
    <property type="molecule type" value="Genomic_DNA"/>
</dbReference>
<reference evidence="2 3" key="1">
    <citation type="journal article" date="2016" name="Front. Microbiol.">
        <title>Genomic Resource of Rice Seed Associated Bacteria.</title>
        <authorList>
            <person name="Midha S."/>
            <person name="Bansal K."/>
            <person name="Sharma S."/>
            <person name="Kumar N."/>
            <person name="Patil P.P."/>
            <person name="Chaudhry V."/>
            <person name="Patil P.B."/>
        </authorList>
    </citation>
    <scope>NUCLEOTIDE SEQUENCE [LARGE SCALE GENOMIC DNA]</scope>
    <source>
        <strain evidence="2 3">NS331</strain>
    </source>
</reference>
<keyword evidence="1" id="KW-1133">Transmembrane helix</keyword>
<proteinExistence type="predicted"/>
<dbReference type="OrthoDB" id="9779233at2"/>
<evidence type="ECO:0000313" key="3">
    <source>
        <dbReference type="Proteomes" id="UP000072741"/>
    </source>
</evidence>
<sequence length="262" mass="29146">MLHAALFGLLVSLPLALAGWLASLRQRDASLADRIWPWLITLPALAYAWALPAADPTRRGAMLVLACAWALRLCVYISWRNWGHGEDRRYAEMRERHGPAFAWKSLFIVFGLQWLLGWIISAPLLAGLAGARPFGAIDLLGAALALFGIVFEAVADAQMASFRARHRGSKAVMDRGLWRYTRHPNYFGESCVWWGLALMTLEAGGLGAAWCFVSPMLITFMLLRVSGVTLLEKDLHARRPAYRDYVARTSAFVPWPPRKAGA</sequence>
<dbReference type="PATRIC" id="fig|433924.3.peg.971"/>
<keyword evidence="1" id="KW-0472">Membrane</keyword>
<dbReference type="PROSITE" id="PS50244">
    <property type="entry name" value="S5A_REDUCTASE"/>
    <property type="match status" value="1"/>
</dbReference>
<comment type="caution">
    <text evidence="2">The sequence shown here is derived from an EMBL/GenBank/DDBJ whole genome shotgun (WGS) entry which is preliminary data.</text>
</comment>
<feature type="transmembrane region" description="Helical" evidence="1">
    <location>
        <begin position="35"/>
        <end position="54"/>
    </location>
</feature>
<feature type="transmembrane region" description="Helical" evidence="1">
    <location>
        <begin position="6"/>
        <end position="23"/>
    </location>
</feature>
<feature type="transmembrane region" description="Helical" evidence="1">
    <location>
        <begin position="140"/>
        <end position="162"/>
    </location>
</feature>
<name>A0A147GNT5_9BURK</name>
<dbReference type="InterPro" id="IPR010721">
    <property type="entry name" value="UstE-like"/>
</dbReference>
<evidence type="ECO:0000256" key="1">
    <source>
        <dbReference type="SAM" id="Phobius"/>
    </source>
</evidence>
<dbReference type="GO" id="GO:0016020">
    <property type="term" value="C:membrane"/>
    <property type="evidence" value="ECO:0007669"/>
    <property type="project" value="TreeGrafter"/>
</dbReference>
<keyword evidence="1" id="KW-0812">Transmembrane</keyword>
<feature type="transmembrane region" description="Helical" evidence="1">
    <location>
        <begin position="60"/>
        <end position="79"/>
    </location>
</feature>
<dbReference type="Proteomes" id="UP000072741">
    <property type="component" value="Unassembled WGS sequence"/>
</dbReference>
<organism evidence="2 3">
    <name type="scientific">Pseudacidovorax intermedius</name>
    <dbReference type="NCBI Taxonomy" id="433924"/>
    <lineage>
        <taxon>Bacteria</taxon>
        <taxon>Pseudomonadati</taxon>
        <taxon>Pseudomonadota</taxon>
        <taxon>Betaproteobacteria</taxon>
        <taxon>Burkholderiales</taxon>
        <taxon>Comamonadaceae</taxon>
        <taxon>Pseudacidovorax</taxon>
    </lineage>
</organism>
<accession>A0A147GNT5</accession>
<dbReference type="PANTHER" id="PTHR32251:SF17">
    <property type="entry name" value="STEROID 5-ALPHA REDUCTASE C-TERMINAL DOMAIN-CONTAINING PROTEIN"/>
    <property type="match status" value="1"/>
</dbReference>
<protein>
    <submittedName>
        <fullName evidence="2">Membrane protein</fullName>
    </submittedName>
</protein>
<dbReference type="Gene3D" id="1.20.120.1630">
    <property type="match status" value="1"/>
</dbReference>
<dbReference type="Pfam" id="PF06966">
    <property type="entry name" value="DUF1295"/>
    <property type="match status" value="1"/>
</dbReference>
<dbReference type="RefSeq" id="WP_058643663.1">
    <property type="nucleotide sequence ID" value="NZ_LDSL01000134.1"/>
</dbReference>
<dbReference type="PANTHER" id="PTHR32251">
    <property type="entry name" value="3-OXO-5-ALPHA-STEROID 4-DEHYDROGENASE"/>
    <property type="match status" value="1"/>
</dbReference>
<dbReference type="AlphaFoldDB" id="A0A147GNT5"/>
<feature type="transmembrane region" description="Helical" evidence="1">
    <location>
        <begin position="100"/>
        <end position="120"/>
    </location>
</feature>
<keyword evidence="3" id="KW-1185">Reference proteome</keyword>